<keyword evidence="2" id="KW-1185">Reference proteome</keyword>
<evidence type="ECO:0000313" key="1">
    <source>
        <dbReference type="EMBL" id="QNP44603.1"/>
    </source>
</evidence>
<dbReference type="Proteomes" id="UP000516134">
    <property type="component" value="Plasmid p_unnamed1"/>
</dbReference>
<dbReference type="EMBL" id="CP060781">
    <property type="protein sequence ID" value="QNP44603.1"/>
    <property type="molecule type" value="Genomic_DNA"/>
</dbReference>
<reference evidence="1 2" key="1">
    <citation type="submission" date="2020-08" db="EMBL/GenBank/DDBJ databases">
        <title>Genome sequence of Sphingomonas daechungensis KACC 18115T.</title>
        <authorList>
            <person name="Hyun D.-W."/>
            <person name="Bae J.-W."/>
        </authorList>
    </citation>
    <scope>NUCLEOTIDE SEQUENCE [LARGE SCALE GENOMIC DNA]</scope>
    <source>
        <strain evidence="1 2">KACC 18115</strain>
        <plasmid evidence="1 2">p_unnamed1</plasmid>
    </source>
</reference>
<dbReference type="RefSeq" id="WP_187716021.1">
    <property type="nucleotide sequence ID" value="NZ_BAABJC010000001.1"/>
</dbReference>
<proteinExistence type="predicted"/>
<keyword evidence="1" id="KW-0614">Plasmid</keyword>
<protein>
    <submittedName>
        <fullName evidence="1">Uncharacterized protein</fullName>
    </submittedName>
</protein>
<gene>
    <name evidence="1" type="ORF">H9L15_16105</name>
</gene>
<name>A0ABX6T7C9_9SPHN</name>
<organism evidence="1 2">
    <name type="scientific">Sphingomonas daechungensis</name>
    <dbReference type="NCBI Taxonomy" id="1176646"/>
    <lineage>
        <taxon>Bacteria</taxon>
        <taxon>Pseudomonadati</taxon>
        <taxon>Pseudomonadota</taxon>
        <taxon>Alphaproteobacteria</taxon>
        <taxon>Sphingomonadales</taxon>
        <taxon>Sphingomonadaceae</taxon>
        <taxon>Sphingomonas</taxon>
    </lineage>
</organism>
<geneLocation type="plasmid" evidence="1 2">
    <name>p_unnamed1</name>
</geneLocation>
<sequence>MGRFTIYLTGHPSGLPVEMAAASVNEVERLVGSGRFVAGELIDVPDEFGVCSNRSALIPLSRIQMIVESD</sequence>
<accession>A0ABX6T7C9</accession>
<evidence type="ECO:0000313" key="2">
    <source>
        <dbReference type="Proteomes" id="UP000516134"/>
    </source>
</evidence>